<keyword evidence="3" id="KW-0802">TPR repeat</keyword>
<feature type="repeat" description="TPR" evidence="3">
    <location>
        <begin position="138"/>
        <end position="171"/>
    </location>
</feature>
<feature type="compositionally biased region" description="Polar residues" evidence="4">
    <location>
        <begin position="311"/>
        <end position="327"/>
    </location>
</feature>
<evidence type="ECO:0000259" key="6">
    <source>
        <dbReference type="PROSITE" id="PS50076"/>
    </source>
</evidence>
<evidence type="ECO:0000256" key="2">
    <source>
        <dbReference type="ARBA" id="ARBA00023016"/>
    </source>
</evidence>
<keyword evidence="5" id="KW-1133">Transmembrane helix</keyword>
<evidence type="ECO:0000256" key="1">
    <source>
        <dbReference type="ARBA" id="ARBA00022705"/>
    </source>
</evidence>
<gene>
    <name evidence="7" type="ORF">B0X71_14305</name>
</gene>
<accession>A0A1Q2L157</accession>
<evidence type="ECO:0000313" key="7">
    <source>
        <dbReference type="EMBL" id="AQQ54161.1"/>
    </source>
</evidence>
<evidence type="ECO:0000256" key="5">
    <source>
        <dbReference type="SAM" id="Phobius"/>
    </source>
</evidence>
<protein>
    <recommendedName>
        <fullName evidence="6">J domain-containing protein</fullName>
    </recommendedName>
</protein>
<evidence type="ECO:0000256" key="3">
    <source>
        <dbReference type="PROSITE-ProRule" id="PRU00339"/>
    </source>
</evidence>
<dbReference type="Pfam" id="PF00226">
    <property type="entry name" value="DnaJ"/>
    <property type="match status" value="1"/>
</dbReference>
<feature type="domain" description="J" evidence="6">
    <location>
        <begin position="5"/>
        <end position="64"/>
    </location>
</feature>
<dbReference type="Gene3D" id="1.25.40.10">
    <property type="entry name" value="Tetratricopeptide repeat domain"/>
    <property type="match status" value="1"/>
</dbReference>
<dbReference type="Gene3D" id="1.10.287.110">
    <property type="entry name" value="DnaJ domain"/>
    <property type="match status" value="1"/>
</dbReference>
<feature type="region of interest" description="Disordered" evidence="4">
    <location>
        <begin position="299"/>
        <end position="329"/>
    </location>
</feature>
<feature type="transmembrane region" description="Helical" evidence="5">
    <location>
        <begin position="371"/>
        <end position="389"/>
    </location>
</feature>
<dbReference type="InterPro" id="IPR019734">
    <property type="entry name" value="TPR_rpt"/>
</dbReference>
<dbReference type="RefSeq" id="WP_077590053.1">
    <property type="nucleotide sequence ID" value="NZ_CP019640.1"/>
</dbReference>
<name>A0A1Q2L157_9BACL</name>
<organism evidence="7 8">
    <name type="scientific">Planococcus lenghuensis</name>
    <dbReference type="NCBI Taxonomy" id="2213202"/>
    <lineage>
        <taxon>Bacteria</taxon>
        <taxon>Bacillati</taxon>
        <taxon>Bacillota</taxon>
        <taxon>Bacilli</taxon>
        <taxon>Bacillales</taxon>
        <taxon>Caryophanaceae</taxon>
        <taxon>Planococcus</taxon>
    </lineage>
</organism>
<dbReference type="SUPFAM" id="SSF46565">
    <property type="entry name" value="Chaperone J-domain"/>
    <property type="match status" value="1"/>
</dbReference>
<dbReference type="CDD" id="cd06257">
    <property type="entry name" value="DnaJ"/>
    <property type="match status" value="1"/>
</dbReference>
<dbReference type="InterPro" id="IPR036869">
    <property type="entry name" value="J_dom_sf"/>
</dbReference>
<keyword evidence="5" id="KW-0472">Membrane</keyword>
<dbReference type="InterPro" id="IPR011990">
    <property type="entry name" value="TPR-like_helical_dom_sf"/>
</dbReference>
<feature type="transmembrane region" description="Helical" evidence="5">
    <location>
        <begin position="335"/>
        <end position="364"/>
    </location>
</feature>
<dbReference type="SUPFAM" id="SSF48452">
    <property type="entry name" value="TPR-like"/>
    <property type="match status" value="1"/>
</dbReference>
<proteinExistence type="predicted"/>
<dbReference type="KEGG" id="pmar:B0X71_14305"/>
<keyword evidence="8" id="KW-1185">Reference proteome</keyword>
<sequence>MSSGNYYESLGVSETVTAVELQRAYVRMIRQYTNEAHPEEFEFYTKVYKTLKDPERRKQYDLSIQDGGQYQENIEKIQVGFRNEQYNQAMTLIRQTIKNYPDDERMLNLQAQCYFFLDMPSEAEELLLFLVEEYPQNELYLSQLASLYFSQDEFRESAALYKRLVEKDPEENNYSINLSNCFLHLGELDEACQVLENKLRMSTVTVYDFPLLSELYFLTAIKNDQRYHENIISRIESLAENAEDRKKLLQLMIDVAVGLDTDNYLLKELVQTIKKINRNSDAQVSRWIKKVEIEVGPLEEPEADPSPLPRANNQSPPRRQVHTTGDSSEPVRGSVLWAIIFGLVIAFSIEPFLGIVIGIVWYFFAGPIKSVLSCLGCLGAVLFVLAIMLDSCGL</sequence>
<dbReference type="Pfam" id="PF13432">
    <property type="entry name" value="TPR_16"/>
    <property type="match status" value="1"/>
</dbReference>
<dbReference type="EMBL" id="CP019640">
    <property type="protein sequence ID" value="AQQ54161.1"/>
    <property type="molecule type" value="Genomic_DNA"/>
</dbReference>
<dbReference type="GO" id="GO:0006260">
    <property type="term" value="P:DNA replication"/>
    <property type="evidence" value="ECO:0007669"/>
    <property type="project" value="UniProtKB-KW"/>
</dbReference>
<keyword evidence="2" id="KW-0346">Stress response</keyword>
<dbReference type="Proteomes" id="UP000188184">
    <property type="component" value="Chromosome"/>
</dbReference>
<dbReference type="OrthoDB" id="503753at2"/>
<evidence type="ECO:0000256" key="4">
    <source>
        <dbReference type="SAM" id="MobiDB-lite"/>
    </source>
</evidence>
<dbReference type="InterPro" id="IPR001623">
    <property type="entry name" value="DnaJ_domain"/>
</dbReference>
<keyword evidence="5" id="KW-0812">Transmembrane</keyword>
<dbReference type="PROSITE" id="PS50005">
    <property type="entry name" value="TPR"/>
    <property type="match status" value="1"/>
</dbReference>
<reference evidence="7 8" key="1">
    <citation type="submission" date="2017-02" db="EMBL/GenBank/DDBJ databases">
        <title>The complete genomic sequence of a novel cold adapted crude oil-degrading bacterium Planococcus qaidamina Y42.</title>
        <authorList>
            <person name="Yang R."/>
        </authorList>
    </citation>
    <scope>NUCLEOTIDE SEQUENCE [LARGE SCALE GENOMIC DNA]</scope>
    <source>
        <strain evidence="7 8">Y42</strain>
    </source>
</reference>
<evidence type="ECO:0000313" key="8">
    <source>
        <dbReference type="Proteomes" id="UP000188184"/>
    </source>
</evidence>
<dbReference type="PROSITE" id="PS50076">
    <property type="entry name" value="DNAJ_2"/>
    <property type="match status" value="1"/>
</dbReference>
<dbReference type="AlphaFoldDB" id="A0A1Q2L157"/>
<keyword evidence="1" id="KW-0235">DNA replication</keyword>